<dbReference type="GO" id="GO:0008784">
    <property type="term" value="F:alanine racemase activity"/>
    <property type="evidence" value="ECO:0007669"/>
    <property type="project" value="UniProtKB-EC"/>
</dbReference>
<feature type="active site" description="Proton acceptor; specific for L-alanine" evidence="4">
    <location>
        <position position="274"/>
    </location>
</feature>
<keyword evidence="3 4" id="KW-0413">Isomerase</keyword>
<evidence type="ECO:0000313" key="6">
    <source>
        <dbReference type="EMBL" id="MCQ4838370.1"/>
    </source>
</evidence>
<dbReference type="RefSeq" id="WP_066863656.1">
    <property type="nucleotide sequence ID" value="NZ_CABKVV010000013.1"/>
</dbReference>
<dbReference type="PROSITE" id="PS00395">
    <property type="entry name" value="ALANINE_RACEMASE"/>
    <property type="match status" value="1"/>
</dbReference>
<comment type="function">
    <text evidence="4">Catalyzes the interconversion of L-alanine and D-alanine. May also act on other amino acids.</text>
</comment>
<dbReference type="Pfam" id="PF00842">
    <property type="entry name" value="Ala_racemase_C"/>
    <property type="match status" value="1"/>
</dbReference>
<dbReference type="PRINTS" id="PR00992">
    <property type="entry name" value="ALARACEMASE"/>
</dbReference>
<dbReference type="EC" id="5.1.1.1" evidence="4"/>
<dbReference type="Proteomes" id="UP001524473">
    <property type="component" value="Unassembled WGS sequence"/>
</dbReference>
<organism evidence="6 7">
    <name type="scientific">Neglectibacter timonensis</name>
    <dbReference type="NCBI Taxonomy" id="1776382"/>
    <lineage>
        <taxon>Bacteria</taxon>
        <taxon>Bacillati</taxon>
        <taxon>Bacillota</taxon>
        <taxon>Clostridia</taxon>
        <taxon>Eubacteriales</taxon>
        <taxon>Oscillospiraceae</taxon>
        <taxon>Neglectibacter</taxon>
    </lineage>
</organism>
<dbReference type="PANTHER" id="PTHR30511">
    <property type="entry name" value="ALANINE RACEMASE"/>
    <property type="match status" value="1"/>
</dbReference>
<dbReference type="Gene3D" id="2.40.37.10">
    <property type="entry name" value="Lyase, Ornithine Decarboxylase, Chain A, domain 1"/>
    <property type="match status" value="1"/>
</dbReference>
<dbReference type="CDD" id="cd00430">
    <property type="entry name" value="PLPDE_III_AR"/>
    <property type="match status" value="1"/>
</dbReference>
<dbReference type="PANTHER" id="PTHR30511:SF0">
    <property type="entry name" value="ALANINE RACEMASE, CATABOLIC-RELATED"/>
    <property type="match status" value="1"/>
</dbReference>
<dbReference type="HAMAP" id="MF_01201">
    <property type="entry name" value="Ala_racemase"/>
    <property type="match status" value="1"/>
</dbReference>
<feature type="domain" description="Alanine racemase C-terminal" evidence="5">
    <location>
        <begin position="253"/>
        <end position="382"/>
    </location>
</feature>
<evidence type="ECO:0000256" key="2">
    <source>
        <dbReference type="ARBA" id="ARBA00022898"/>
    </source>
</evidence>
<evidence type="ECO:0000256" key="3">
    <source>
        <dbReference type="ARBA" id="ARBA00023235"/>
    </source>
</evidence>
<dbReference type="InterPro" id="IPR029066">
    <property type="entry name" value="PLP-binding_barrel"/>
</dbReference>
<feature type="binding site" evidence="4">
    <location>
        <position position="137"/>
    </location>
    <ligand>
        <name>substrate</name>
    </ligand>
</feature>
<feature type="binding site" evidence="4">
    <location>
        <position position="323"/>
    </location>
    <ligand>
        <name>substrate</name>
    </ligand>
</feature>
<feature type="modified residue" description="N6-(pyridoxal phosphate)lysine" evidence="4">
    <location>
        <position position="39"/>
    </location>
</feature>
<dbReference type="Gene3D" id="3.20.20.10">
    <property type="entry name" value="Alanine racemase"/>
    <property type="match status" value="1"/>
</dbReference>
<evidence type="ECO:0000313" key="7">
    <source>
        <dbReference type="Proteomes" id="UP001524473"/>
    </source>
</evidence>
<keyword evidence="7" id="KW-1185">Reference proteome</keyword>
<dbReference type="InterPro" id="IPR011079">
    <property type="entry name" value="Ala_racemase_C"/>
</dbReference>
<reference evidence="6 7" key="1">
    <citation type="submission" date="2022-06" db="EMBL/GenBank/DDBJ databases">
        <title>Isolation of gut microbiota from human fecal samples.</title>
        <authorList>
            <person name="Pamer E.G."/>
            <person name="Barat B."/>
            <person name="Waligurski E."/>
            <person name="Medina S."/>
            <person name="Paddock L."/>
            <person name="Mostad J."/>
        </authorList>
    </citation>
    <scope>NUCLEOTIDE SEQUENCE [LARGE SCALE GENOMIC DNA]</scope>
    <source>
        <strain evidence="6 7">DFI.9.73</strain>
    </source>
</reference>
<comment type="similarity">
    <text evidence="4">Belongs to the alanine racemase family.</text>
</comment>
<sequence>MKEILRRTWAEIDLDALARNYEQVRKCMDPKAKLCCVVKADAYGHGAVRMVQEFELLGADWFAVSNLEEALQLRLAGIRKPVLILGYTPAEEAASLAKYEISQCVYSTEYAKELSNCAQTAGCTVKIHVKIDTGMSRLGFYFQDINRDAGAVEEVKAVCGLPGLYPEGIFTHFAVSDEGREGDIFTMRQYGCFKEMIEALLREDVSFEVRHCANSAAVFDHPLCHLDMVRAGIVLYGLYPSEDVRNRPKLTPVLSLKSVVSHVKTIREGATVSYGRDFRAGEDRRVATVPIGYADGYPRILSPEGAQVLIRGKRCPILGRICMDQLMADVTHLEEVQEGDIVTLIGRDGDQCIIADELAKCEHSINYEVVCGISKRVPRVYLKGGKTSSIYNQLLDVPEVKS</sequence>
<dbReference type="InterPro" id="IPR001608">
    <property type="entry name" value="Ala_racemase_N"/>
</dbReference>
<name>A0ABT1RUQ4_9FIRM</name>
<evidence type="ECO:0000256" key="1">
    <source>
        <dbReference type="ARBA" id="ARBA00001933"/>
    </source>
</evidence>
<gene>
    <name evidence="6" type="primary">alr</name>
    <name evidence="6" type="ORF">NE695_00400</name>
</gene>
<dbReference type="SUPFAM" id="SSF50621">
    <property type="entry name" value="Alanine racemase C-terminal domain-like"/>
    <property type="match status" value="1"/>
</dbReference>
<dbReference type="SUPFAM" id="SSF51419">
    <property type="entry name" value="PLP-binding barrel"/>
    <property type="match status" value="1"/>
</dbReference>
<protein>
    <recommendedName>
        <fullName evidence="4">Alanine racemase</fullName>
        <ecNumber evidence="4">5.1.1.1</ecNumber>
    </recommendedName>
</protein>
<comment type="caution">
    <text evidence="6">The sequence shown here is derived from an EMBL/GenBank/DDBJ whole genome shotgun (WGS) entry which is preliminary data.</text>
</comment>
<dbReference type="InterPro" id="IPR020622">
    <property type="entry name" value="Ala_racemase_pyridoxalP-BS"/>
</dbReference>
<evidence type="ECO:0000256" key="4">
    <source>
        <dbReference type="HAMAP-Rule" id="MF_01201"/>
    </source>
</evidence>
<dbReference type="Pfam" id="PF01168">
    <property type="entry name" value="Ala_racemase_N"/>
    <property type="match status" value="1"/>
</dbReference>
<proteinExistence type="inferred from homology"/>
<dbReference type="GeneID" id="90532341"/>
<dbReference type="NCBIfam" id="TIGR00492">
    <property type="entry name" value="alr"/>
    <property type="match status" value="1"/>
</dbReference>
<keyword evidence="2 4" id="KW-0663">Pyridoxal phosphate</keyword>
<evidence type="ECO:0000259" key="5">
    <source>
        <dbReference type="SMART" id="SM01005"/>
    </source>
</evidence>
<dbReference type="InterPro" id="IPR000821">
    <property type="entry name" value="Ala_racemase"/>
</dbReference>
<comment type="catalytic activity">
    <reaction evidence="4">
        <text>L-alanine = D-alanine</text>
        <dbReference type="Rhea" id="RHEA:20249"/>
        <dbReference type="ChEBI" id="CHEBI:57416"/>
        <dbReference type="ChEBI" id="CHEBI:57972"/>
        <dbReference type="EC" id="5.1.1.1"/>
    </reaction>
</comment>
<dbReference type="EMBL" id="JANFZH010000001">
    <property type="protein sequence ID" value="MCQ4838370.1"/>
    <property type="molecule type" value="Genomic_DNA"/>
</dbReference>
<accession>A0ABT1RUQ4</accession>
<dbReference type="SMART" id="SM01005">
    <property type="entry name" value="Ala_racemase_C"/>
    <property type="match status" value="1"/>
</dbReference>
<dbReference type="InterPro" id="IPR009006">
    <property type="entry name" value="Ala_racemase/Decarboxylase_C"/>
</dbReference>
<comment type="cofactor">
    <cofactor evidence="1 4">
        <name>pyridoxal 5'-phosphate</name>
        <dbReference type="ChEBI" id="CHEBI:597326"/>
    </cofactor>
</comment>
<comment type="pathway">
    <text evidence="4">Amino-acid biosynthesis; D-alanine biosynthesis; D-alanine from L-alanine: step 1/1.</text>
</comment>
<feature type="active site" description="Proton acceptor; specific for D-alanine" evidence="4">
    <location>
        <position position="39"/>
    </location>
</feature>